<protein>
    <submittedName>
        <fullName evidence="1">Uncharacterized protein</fullName>
    </submittedName>
</protein>
<proteinExistence type="predicted"/>
<dbReference type="EMBL" id="LVVM01003219">
    <property type="protein sequence ID" value="OJA15249.1"/>
    <property type="molecule type" value="Genomic_DNA"/>
</dbReference>
<keyword evidence="2" id="KW-1185">Reference proteome</keyword>
<evidence type="ECO:0000313" key="1">
    <source>
        <dbReference type="EMBL" id="OJA15249.1"/>
    </source>
</evidence>
<organism evidence="1 2">
    <name type="scientific">Rhizopogon vesiculosus</name>
    <dbReference type="NCBI Taxonomy" id="180088"/>
    <lineage>
        <taxon>Eukaryota</taxon>
        <taxon>Fungi</taxon>
        <taxon>Dikarya</taxon>
        <taxon>Basidiomycota</taxon>
        <taxon>Agaricomycotina</taxon>
        <taxon>Agaricomycetes</taxon>
        <taxon>Agaricomycetidae</taxon>
        <taxon>Boletales</taxon>
        <taxon>Suillineae</taxon>
        <taxon>Rhizopogonaceae</taxon>
        <taxon>Rhizopogon</taxon>
    </lineage>
</organism>
<dbReference type="OrthoDB" id="2644149at2759"/>
<evidence type="ECO:0000313" key="2">
    <source>
        <dbReference type="Proteomes" id="UP000183567"/>
    </source>
</evidence>
<reference evidence="1 2" key="1">
    <citation type="submission" date="2016-03" db="EMBL/GenBank/DDBJ databases">
        <title>Comparative genomics of the ectomycorrhizal sister species Rhizopogon vinicolor and Rhizopogon vesiculosus (Basidiomycota: Boletales) reveals a divergence of the mating type B locus.</title>
        <authorList>
            <person name="Mujic A.B."/>
            <person name="Kuo A."/>
            <person name="Tritt A."/>
            <person name="Lipzen A."/>
            <person name="Chen C."/>
            <person name="Johnson J."/>
            <person name="Sharma A."/>
            <person name="Barry K."/>
            <person name="Grigoriev I.V."/>
            <person name="Spatafora J.W."/>
        </authorList>
    </citation>
    <scope>NUCLEOTIDE SEQUENCE [LARGE SCALE GENOMIC DNA]</scope>
    <source>
        <strain evidence="1 2">AM-OR11-056</strain>
    </source>
</reference>
<sequence length="163" mass="17976">MRVQLNNYLPTALPTQSIPADSQSSGGGSPVKEDEIDRAAVIIAYAMANPYCVPWDVDRYAKKVKSPSSQKGVTEWERLAKVFEMTKLGRISEPATIVDIHGKILVWYLPNIVLPWRVNFVNNTTAGLWDLLLKSIPNESKAKKAWRSDGFLMPDGGGKFGAG</sequence>
<gene>
    <name evidence="1" type="ORF">AZE42_13758</name>
</gene>
<comment type="caution">
    <text evidence="1">The sequence shown here is derived from an EMBL/GenBank/DDBJ whole genome shotgun (WGS) entry which is preliminary data.</text>
</comment>
<dbReference type="AlphaFoldDB" id="A0A1J8QNX1"/>
<accession>A0A1J8QNX1</accession>
<dbReference type="Proteomes" id="UP000183567">
    <property type="component" value="Unassembled WGS sequence"/>
</dbReference>
<name>A0A1J8QNX1_9AGAM</name>